<dbReference type="Pfam" id="PF00017">
    <property type="entry name" value="SH2"/>
    <property type="match status" value="1"/>
</dbReference>
<dbReference type="AlphaFoldDB" id="A0A1B6IM17"/>
<protein>
    <recommendedName>
        <fullName evidence="7">SH2 domain-containing protein</fullName>
    </recommendedName>
</protein>
<feature type="region of interest" description="Disordered" evidence="3">
    <location>
        <begin position="160"/>
        <end position="230"/>
    </location>
</feature>
<dbReference type="SMART" id="SM00252">
    <property type="entry name" value="SH2"/>
    <property type="match status" value="1"/>
</dbReference>
<dbReference type="PROSITE" id="PS50001">
    <property type="entry name" value="SH2"/>
    <property type="match status" value="1"/>
</dbReference>
<dbReference type="InterPro" id="IPR036860">
    <property type="entry name" value="SH2_dom_sf"/>
</dbReference>
<dbReference type="SUPFAM" id="SSF55550">
    <property type="entry name" value="SH2 domain"/>
    <property type="match status" value="1"/>
</dbReference>
<dbReference type="SMART" id="SM00462">
    <property type="entry name" value="PTB"/>
    <property type="match status" value="1"/>
</dbReference>
<dbReference type="CDD" id="cd13157">
    <property type="entry name" value="PTB_tensin-related"/>
    <property type="match status" value="1"/>
</dbReference>
<dbReference type="PANTHER" id="PTHR15832:SF2">
    <property type="entry name" value="SH2 DOMAIN-CONTAINING PROTEIN"/>
    <property type="match status" value="1"/>
</dbReference>
<dbReference type="Pfam" id="PF00640">
    <property type="entry name" value="PID"/>
    <property type="match status" value="1"/>
</dbReference>
<feature type="compositionally biased region" description="Low complexity" evidence="3">
    <location>
        <begin position="209"/>
        <end position="223"/>
    </location>
</feature>
<dbReference type="CDD" id="cd00173">
    <property type="entry name" value="SH2"/>
    <property type="match status" value="1"/>
</dbReference>
<dbReference type="InterPro" id="IPR006020">
    <property type="entry name" value="PTB/PI_dom"/>
</dbReference>
<feature type="domain" description="PID" evidence="4">
    <location>
        <begin position="10"/>
        <end position="134"/>
    </location>
</feature>
<feature type="compositionally biased region" description="Polar residues" evidence="3">
    <location>
        <begin position="162"/>
        <end position="178"/>
    </location>
</feature>
<dbReference type="PANTHER" id="PTHR15832">
    <property type="entry name" value="SHC (SRC HOMOLOGY DOMAIN C-TERMINAL) ADAPTOR HOMOLOG"/>
    <property type="match status" value="1"/>
</dbReference>
<sequence>MEWTFPQLSYMGSIPVAGSDQTKRADFVRAQLERLRGCSRSKPVLLVISLTGIKVCSPDGKSVYMAHALRRISYATCDPTHCQFSFLAREPKGHFSLQYCHSFVTKTAEQAEELNSIVGNAFRMAYAAQLQRQPTFHDVIASQLQDKSATNQIISWPKQIPGSVTDNMETNVTSSSPTLLLHKSAPPSSIPGLRSYHTHTHTHGHSDSTHSTPSSEESNSPTELNSYKRLGDKPPLIKRLAMGLANTPPEEDHSPLVEPLADILPPQSIVRDNTVKHIEIDNNRLSQSSPSSTETELKSKRISQISSSSSSVSGTAPTDSSTPPPPLPPERTDSLTNKPEEGELRTAPWFQAGIPREITLEVLGQEPVGAFMVRESTSKPGCFALSLRVPREFQPLGIAHYLILRTNKGYKIKGFTKEFSTLTALITHHSVMPELLPCPLSLSRYNPSFVKSDSNRDFADIDSDPDYNTLADFRKMMADLNV</sequence>
<feature type="region of interest" description="Disordered" evidence="3">
    <location>
        <begin position="281"/>
        <end position="338"/>
    </location>
</feature>
<dbReference type="Gene3D" id="3.30.505.10">
    <property type="entry name" value="SH2 domain"/>
    <property type="match status" value="1"/>
</dbReference>
<proteinExistence type="predicted"/>
<evidence type="ECO:0000256" key="2">
    <source>
        <dbReference type="PROSITE-ProRule" id="PRU00191"/>
    </source>
</evidence>
<feature type="compositionally biased region" description="Low complexity" evidence="3">
    <location>
        <begin position="302"/>
        <end position="321"/>
    </location>
</feature>
<dbReference type="EMBL" id="GECU01019771">
    <property type="protein sequence ID" value="JAS87935.1"/>
    <property type="molecule type" value="Transcribed_RNA"/>
</dbReference>
<evidence type="ECO:0000313" key="6">
    <source>
        <dbReference type="EMBL" id="JAS87935.1"/>
    </source>
</evidence>
<evidence type="ECO:0000256" key="3">
    <source>
        <dbReference type="SAM" id="MobiDB-lite"/>
    </source>
</evidence>
<accession>A0A1B6IM17</accession>
<dbReference type="Gene3D" id="2.30.29.30">
    <property type="entry name" value="Pleckstrin-homology domain (PH domain)/Phosphotyrosine-binding domain (PTB)"/>
    <property type="match status" value="1"/>
</dbReference>
<dbReference type="SUPFAM" id="SSF50729">
    <property type="entry name" value="PH domain-like"/>
    <property type="match status" value="1"/>
</dbReference>
<keyword evidence="1 2" id="KW-0727">SH2 domain</keyword>
<feature type="compositionally biased region" description="Polar residues" evidence="3">
    <location>
        <begin position="283"/>
        <end position="294"/>
    </location>
</feature>
<feature type="domain" description="SH2" evidence="5">
    <location>
        <begin position="349"/>
        <end position="448"/>
    </location>
</feature>
<reference evidence="6" key="1">
    <citation type="submission" date="2015-11" db="EMBL/GenBank/DDBJ databases">
        <title>De novo transcriptome assembly of four potential Pierce s Disease insect vectors from Arizona vineyards.</title>
        <authorList>
            <person name="Tassone E.E."/>
        </authorList>
    </citation>
    <scope>NUCLEOTIDE SEQUENCE</scope>
</reference>
<organism evidence="6">
    <name type="scientific">Homalodisca liturata</name>
    <dbReference type="NCBI Taxonomy" id="320908"/>
    <lineage>
        <taxon>Eukaryota</taxon>
        <taxon>Metazoa</taxon>
        <taxon>Ecdysozoa</taxon>
        <taxon>Arthropoda</taxon>
        <taxon>Hexapoda</taxon>
        <taxon>Insecta</taxon>
        <taxon>Pterygota</taxon>
        <taxon>Neoptera</taxon>
        <taxon>Paraneoptera</taxon>
        <taxon>Hemiptera</taxon>
        <taxon>Auchenorrhyncha</taxon>
        <taxon>Membracoidea</taxon>
        <taxon>Cicadellidae</taxon>
        <taxon>Cicadellinae</taxon>
        <taxon>Proconiini</taxon>
        <taxon>Homalodisca</taxon>
    </lineage>
</organism>
<evidence type="ECO:0000256" key="1">
    <source>
        <dbReference type="ARBA" id="ARBA00022999"/>
    </source>
</evidence>
<dbReference type="InterPro" id="IPR011993">
    <property type="entry name" value="PH-like_dom_sf"/>
</dbReference>
<dbReference type="PRINTS" id="PR00401">
    <property type="entry name" value="SH2DOMAIN"/>
</dbReference>
<evidence type="ECO:0008006" key="7">
    <source>
        <dbReference type="Google" id="ProtNLM"/>
    </source>
</evidence>
<evidence type="ECO:0000259" key="5">
    <source>
        <dbReference type="PROSITE" id="PS50001"/>
    </source>
</evidence>
<name>A0A1B6IM17_9HEMI</name>
<dbReference type="InterPro" id="IPR000980">
    <property type="entry name" value="SH2"/>
</dbReference>
<dbReference type="PROSITE" id="PS01179">
    <property type="entry name" value="PID"/>
    <property type="match status" value="1"/>
</dbReference>
<evidence type="ECO:0000259" key="4">
    <source>
        <dbReference type="PROSITE" id="PS01179"/>
    </source>
</evidence>
<gene>
    <name evidence="6" type="ORF">g.22421</name>
</gene>